<evidence type="ECO:0000259" key="2">
    <source>
        <dbReference type="PROSITE" id="PS50887"/>
    </source>
</evidence>
<dbReference type="PANTHER" id="PTHR43155:SF2">
    <property type="entry name" value="CYCLIC DI-GMP PHOSPHODIESTERASE PA4108"/>
    <property type="match status" value="1"/>
</dbReference>
<evidence type="ECO:0000313" key="4">
    <source>
        <dbReference type="EMBL" id="PAB58388.1"/>
    </source>
</evidence>
<evidence type="ECO:0000259" key="3">
    <source>
        <dbReference type="PROSITE" id="PS51832"/>
    </source>
</evidence>
<evidence type="ECO:0000313" key="5">
    <source>
        <dbReference type="Proteomes" id="UP000216024"/>
    </source>
</evidence>
<evidence type="ECO:0008006" key="6">
    <source>
        <dbReference type="Google" id="ProtNLM"/>
    </source>
</evidence>
<name>A0A267MHI2_9FIRM</name>
<dbReference type="PROSITE" id="PS50887">
    <property type="entry name" value="GGDEF"/>
    <property type="match status" value="1"/>
</dbReference>
<dbReference type="Gene3D" id="3.30.70.270">
    <property type="match status" value="1"/>
</dbReference>
<dbReference type="InterPro" id="IPR037522">
    <property type="entry name" value="HD_GYP_dom"/>
</dbReference>
<dbReference type="Pfam" id="PF05228">
    <property type="entry name" value="CHASE4"/>
    <property type="match status" value="1"/>
</dbReference>
<comment type="caution">
    <text evidence="4">The sequence shown here is derived from an EMBL/GenBank/DDBJ whole genome shotgun (WGS) entry which is preliminary data.</text>
</comment>
<sequence length="736" mass="83902">MYKKNIKGILNNLGFKVGTYMLLVAIVPLMIYLILNNIVISKYFLEIEQTSIMSKTQKANKIFQSEALDLEELAKDSGVWDVFYEKIEEKDIEWFKGDYSGWLPHVFNIDLILIANKNREIMDQYGLKYRNDSQLFADNTISSILKGDYDEKKNYPHGIKRYNGNLYIIGTSPVLLSDYGGPSRGVVVFGKKITPKFLQDIKDKFGYHIFFSYGNEFVSNTEISKYIEEHFHTISKSNNKKTIELGKSKIVGSIPIKDISDEKVGHLYILESRDIFLSTLSLIRKNALWIFILSCSLSLFLGIKLKNIIVNPMKDLENQINKMTEKGSLIDVKTKGTNEFINLSINLGKTLNQMADSIYRHKKENKNLRMISNTDGLTSLYNHRYFYECFNKKITEGRRPITVLFCDIDKFKLINDIHGHIIGDMILKEVGNIINKSVQGNDLIFRYGGEEFAVLLDNYTSEESFGIAEEIRINIVRSRILQKYSGDLPVTISIGLASYPTDSLDAKDLIEKADKALYFAKQNGRNQCCIYKEEINEVLLENSAEFAKQEILIDSALAIGAAIDAKDVYTGKHSELVTKYSLLLAEKLQLSVQDKYVIRIGALLHDCGKIGIPDDIIHKPNRLTEEEFNIIKNHTILGNNIAKHFVKNPAIIACVRNHHERWDGKGYPDGLSGESIPIHARIVCIADAYHAMVSNRPYRKSLSKDVAFEELRNNKGTQFDPELVDIFIKTVQEDLL</sequence>
<dbReference type="InterPro" id="IPR006675">
    <property type="entry name" value="HDIG_dom"/>
</dbReference>
<feature type="domain" description="GGDEF" evidence="2">
    <location>
        <begin position="399"/>
        <end position="533"/>
    </location>
</feature>
<dbReference type="NCBIfam" id="TIGR00254">
    <property type="entry name" value="GGDEF"/>
    <property type="match status" value="1"/>
</dbReference>
<protein>
    <recommendedName>
        <fullName evidence="6">Diguanylate cyclase</fullName>
    </recommendedName>
</protein>
<keyword evidence="5" id="KW-1185">Reference proteome</keyword>
<dbReference type="InterPro" id="IPR003607">
    <property type="entry name" value="HD/PDEase_dom"/>
</dbReference>
<dbReference type="RefSeq" id="WP_095134690.1">
    <property type="nucleotide sequence ID" value="NZ_NIBG01000016.1"/>
</dbReference>
<keyword evidence="1" id="KW-0812">Transmembrane</keyword>
<dbReference type="SMART" id="SM00267">
    <property type="entry name" value="GGDEF"/>
    <property type="match status" value="1"/>
</dbReference>
<dbReference type="CDD" id="cd01949">
    <property type="entry name" value="GGDEF"/>
    <property type="match status" value="1"/>
</dbReference>
<dbReference type="OrthoDB" id="9804747at2"/>
<reference evidence="4 5" key="1">
    <citation type="submission" date="2017-06" db="EMBL/GenBank/DDBJ databases">
        <title>Draft genome sequence of anaerobic fermentative bacterium Anaeromicrobium sediminis DY2726D isolated from West Pacific Ocean sediments.</title>
        <authorList>
            <person name="Zeng X."/>
        </authorList>
    </citation>
    <scope>NUCLEOTIDE SEQUENCE [LARGE SCALE GENOMIC DNA]</scope>
    <source>
        <strain evidence="4 5">DY2726D</strain>
    </source>
</reference>
<organism evidence="4 5">
    <name type="scientific">Anaeromicrobium sediminis</name>
    <dbReference type="NCBI Taxonomy" id="1478221"/>
    <lineage>
        <taxon>Bacteria</taxon>
        <taxon>Bacillati</taxon>
        <taxon>Bacillota</taxon>
        <taxon>Clostridia</taxon>
        <taxon>Peptostreptococcales</taxon>
        <taxon>Thermotaleaceae</taxon>
        <taxon>Anaeromicrobium</taxon>
    </lineage>
</organism>
<feature type="transmembrane region" description="Helical" evidence="1">
    <location>
        <begin position="20"/>
        <end position="45"/>
    </location>
</feature>
<dbReference type="NCBIfam" id="TIGR00277">
    <property type="entry name" value="HDIG"/>
    <property type="match status" value="1"/>
</dbReference>
<keyword evidence="1" id="KW-1133">Transmembrane helix</keyword>
<dbReference type="Pfam" id="PF13487">
    <property type="entry name" value="HD_5"/>
    <property type="match status" value="1"/>
</dbReference>
<dbReference type="SUPFAM" id="SSF109604">
    <property type="entry name" value="HD-domain/PDEase-like"/>
    <property type="match status" value="1"/>
</dbReference>
<dbReference type="PROSITE" id="PS51832">
    <property type="entry name" value="HD_GYP"/>
    <property type="match status" value="1"/>
</dbReference>
<dbReference type="Gene3D" id="1.10.3210.10">
    <property type="entry name" value="Hypothetical protein af1432"/>
    <property type="match status" value="1"/>
</dbReference>
<evidence type="ECO:0000256" key="1">
    <source>
        <dbReference type="SAM" id="Phobius"/>
    </source>
</evidence>
<gene>
    <name evidence="4" type="ORF">CCE28_15735</name>
</gene>
<dbReference type="SUPFAM" id="SSF55073">
    <property type="entry name" value="Nucleotide cyclase"/>
    <property type="match status" value="1"/>
</dbReference>
<dbReference type="InterPro" id="IPR000160">
    <property type="entry name" value="GGDEF_dom"/>
</dbReference>
<dbReference type="AlphaFoldDB" id="A0A267MHI2"/>
<dbReference type="InterPro" id="IPR029787">
    <property type="entry name" value="Nucleotide_cyclase"/>
</dbReference>
<dbReference type="Pfam" id="PF00990">
    <property type="entry name" value="GGDEF"/>
    <property type="match status" value="1"/>
</dbReference>
<dbReference type="InterPro" id="IPR043128">
    <property type="entry name" value="Rev_trsase/Diguanyl_cyclase"/>
</dbReference>
<dbReference type="EMBL" id="NIBG01000016">
    <property type="protein sequence ID" value="PAB58388.1"/>
    <property type="molecule type" value="Genomic_DNA"/>
</dbReference>
<dbReference type="InterPro" id="IPR007892">
    <property type="entry name" value="CHASE4"/>
</dbReference>
<dbReference type="CDD" id="cd00077">
    <property type="entry name" value="HDc"/>
    <property type="match status" value="1"/>
</dbReference>
<dbReference type="FunFam" id="3.30.70.270:FF:000001">
    <property type="entry name" value="Diguanylate cyclase domain protein"/>
    <property type="match status" value="1"/>
</dbReference>
<dbReference type="PANTHER" id="PTHR43155">
    <property type="entry name" value="CYCLIC DI-GMP PHOSPHODIESTERASE PA4108-RELATED"/>
    <property type="match status" value="1"/>
</dbReference>
<feature type="domain" description="HD-GYP" evidence="3">
    <location>
        <begin position="548"/>
        <end position="736"/>
    </location>
</feature>
<dbReference type="SMART" id="SM00471">
    <property type="entry name" value="HDc"/>
    <property type="match status" value="1"/>
</dbReference>
<accession>A0A267MHI2</accession>
<keyword evidence="1" id="KW-0472">Membrane</keyword>
<dbReference type="Proteomes" id="UP000216024">
    <property type="component" value="Unassembled WGS sequence"/>
</dbReference>
<proteinExistence type="predicted"/>